<reference evidence="2" key="1">
    <citation type="journal article" date="2023" name="Front. Plant Sci.">
        <title>Chromosomal-level genome assembly of Melastoma candidum provides insights into trichome evolution.</title>
        <authorList>
            <person name="Zhong Y."/>
            <person name="Wu W."/>
            <person name="Sun C."/>
            <person name="Zou P."/>
            <person name="Liu Y."/>
            <person name="Dai S."/>
            <person name="Zhou R."/>
        </authorList>
    </citation>
    <scope>NUCLEOTIDE SEQUENCE [LARGE SCALE GENOMIC DNA]</scope>
</reference>
<proteinExistence type="predicted"/>
<name>A0ACB9QPN2_9MYRT</name>
<evidence type="ECO:0000313" key="1">
    <source>
        <dbReference type="EMBL" id="KAI4368147.1"/>
    </source>
</evidence>
<gene>
    <name evidence="1" type="ORF">MLD38_016737</name>
</gene>
<dbReference type="EMBL" id="CM042884">
    <property type="protein sequence ID" value="KAI4368147.1"/>
    <property type="molecule type" value="Genomic_DNA"/>
</dbReference>
<protein>
    <submittedName>
        <fullName evidence="1">Uncharacterized protein</fullName>
    </submittedName>
</protein>
<evidence type="ECO:0000313" key="2">
    <source>
        <dbReference type="Proteomes" id="UP001057402"/>
    </source>
</evidence>
<sequence length="687" mass="75174">MAGLIDLNTVEEDGPPSDETSSPASSSLSSALSPRTDDVNSSSLCLELWHACAGPLISLPKKGSLVVYFPQGHLEHAGSDDSQFSASVCHLPPHVFSRVVDVKLHADVGTDDVYAQVSLLPEIEQSEQKWHAGEVEADLEDDDIDMEPKSNTPHMFCKTLTASDTSTHGGFSVPRRAAEDCFPPLDYNQQRPFQELTAKDLHGMEWRFRHIYRGQPRRHLLTTGWSAFVNKKKLVSGDAVLFLRASNGELRLGVRRAALVKGTGVFPSASIQCLNQKALLDLPKAITMGSAFSVYYDPRANSSEFVLSSRKFFKSLDYMLAPGMRFRMRYEAEETAERRRSGLITHVMDIDPVRWRGSRWRCLSVRWDDMESGRRNRISPWEIEPSGLVSGSPVMMMPGFKRSRLGIPPSKPEFPISNGIGASDFGESVRFQKVLQGQENTGFATRYERVSVLNQHRDNGIGCSNPLPITNGNSYKARGICGSFQLCEDLQGQETFVSPSYAQAWAVNEDGVNGGFGAPPISRRLMFHASPPLSSVPVHSPSSVLASQPSGQGFWNLKGHSGSQGQDKISGLSSMHLPSEITTGYEHSSLGMQHSPSKALSSSKATGGDSLRRSCRLFGISLSEGRDIADSELGLAPARLSMDAPFLHHPNRDDFRPNAVGSKPVGSNCTRVIDLHAVSDVLFDVAS</sequence>
<organism evidence="1 2">
    <name type="scientific">Melastoma candidum</name>
    <dbReference type="NCBI Taxonomy" id="119954"/>
    <lineage>
        <taxon>Eukaryota</taxon>
        <taxon>Viridiplantae</taxon>
        <taxon>Streptophyta</taxon>
        <taxon>Embryophyta</taxon>
        <taxon>Tracheophyta</taxon>
        <taxon>Spermatophyta</taxon>
        <taxon>Magnoliopsida</taxon>
        <taxon>eudicotyledons</taxon>
        <taxon>Gunneridae</taxon>
        <taxon>Pentapetalae</taxon>
        <taxon>rosids</taxon>
        <taxon>malvids</taxon>
        <taxon>Myrtales</taxon>
        <taxon>Melastomataceae</taxon>
        <taxon>Melastomatoideae</taxon>
        <taxon>Melastomateae</taxon>
        <taxon>Melastoma</taxon>
    </lineage>
</organism>
<accession>A0ACB9QPN2</accession>
<dbReference type="Proteomes" id="UP001057402">
    <property type="component" value="Chromosome 5"/>
</dbReference>
<comment type="caution">
    <text evidence="1">The sequence shown here is derived from an EMBL/GenBank/DDBJ whole genome shotgun (WGS) entry which is preliminary data.</text>
</comment>
<keyword evidence="2" id="KW-1185">Reference proteome</keyword>